<dbReference type="GO" id="GO:0000978">
    <property type="term" value="F:RNA polymerase II cis-regulatory region sequence-specific DNA binding"/>
    <property type="evidence" value="ECO:0007669"/>
    <property type="project" value="TreeGrafter"/>
</dbReference>
<evidence type="ECO:0000313" key="6">
    <source>
        <dbReference type="EMBL" id="EKC40859.1"/>
    </source>
</evidence>
<dbReference type="GO" id="GO:0008270">
    <property type="term" value="F:zinc ion binding"/>
    <property type="evidence" value="ECO:0007669"/>
    <property type="project" value="UniProtKB-KW"/>
</dbReference>
<proteinExistence type="predicted"/>
<dbReference type="PANTHER" id="PTHR23235">
    <property type="entry name" value="KRUEPPEL-LIKE TRANSCRIPTION FACTOR"/>
    <property type="match status" value="1"/>
</dbReference>
<dbReference type="InterPro" id="IPR036236">
    <property type="entry name" value="Znf_C2H2_sf"/>
</dbReference>
<keyword evidence="3" id="KW-0862">Zinc</keyword>
<keyword evidence="2" id="KW-0863">Zinc-finger</keyword>
<accession>K1RB28</accession>
<dbReference type="PROSITE" id="PS50157">
    <property type="entry name" value="ZINC_FINGER_C2H2_2"/>
    <property type="match status" value="5"/>
</dbReference>
<gene>
    <name evidence="6" type="ORF">CGI_10004830</name>
</gene>
<dbReference type="HOGENOM" id="CLU_336582_0_0_1"/>
<evidence type="ECO:0000259" key="5">
    <source>
        <dbReference type="PROSITE" id="PS50157"/>
    </source>
</evidence>
<feature type="compositionally biased region" description="Basic and acidic residues" evidence="4">
    <location>
        <begin position="445"/>
        <end position="459"/>
    </location>
</feature>
<feature type="domain" description="C2H2-type" evidence="5">
    <location>
        <begin position="759"/>
        <end position="788"/>
    </location>
</feature>
<evidence type="ECO:0000256" key="2">
    <source>
        <dbReference type="ARBA" id="ARBA00022771"/>
    </source>
</evidence>
<feature type="domain" description="C2H2-type" evidence="5">
    <location>
        <begin position="353"/>
        <end position="382"/>
    </location>
</feature>
<feature type="compositionally biased region" description="Basic and acidic residues" evidence="4">
    <location>
        <begin position="637"/>
        <end position="648"/>
    </location>
</feature>
<feature type="compositionally biased region" description="Polar residues" evidence="4">
    <location>
        <begin position="616"/>
        <end position="626"/>
    </location>
</feature>
<evidence type="ECO:0000256" key="1">
    <source>
        <dbReference type="ARBA" id="ARBA00022723"/>
    </source>
</evidence>
<dbReference type="Pfam" id="PF00096">
    <property type="entry name" value="zf-C2H2"/>
    <property type="match status" value="4"/>
</dbReference>
<feature type="domain" description="C2H2-type" evidence="5">
    <location>
        <begin position="383"/>
        <end position="412"/>
    </location>
</feature>
<feature type="region of interest" description="Disordered" evidence="4">
    <location>
        <begin position="443"/>
        <end position="462"/>
    </location>
</feature>
<dbReference type="InParanoid" id="K1RB28"/>
<sequence length="847" mass="96648">MSNEYAEKINTAAMCKVNKHLSRVLMLSIARDRNPAQLPNTTGHSKINSSYISRFDLKSRIPFRCLRYDPGYFHQMAFLFGVNRENARQSKLCGISMVLQSDTMAMCSNPGEQVAVETLLSMRNSMCIGSGDESSVMSEDESRCTPSPTSSFQSSDEDSMSNSAEPSIFNRNSKLARLLLADQTDFCYKPMRRSQEVPSEFVPNYHLAKTGATSNPSRTPELFIDSTNIPYPPIKPKLHLKRPSLQPKSAHPEAKKLKTTDSLLGIKPMIDRQTDMQKNGTVTSTIATIQNLNTVASTPLIQVIIVNNQVQCSDKDKTDWLSKLCPIAPAPPPSNSPDTCLQDESLGNRRRNHMCIYKDCGKTYFKSSHLKAHLRTHTGEKPFACTWENCDKRFARSDELSRHRYTHTGEKKKLTMVLHVPDIDNPGERDAVETLLAMRNSSRINHRDNASNSSEEDRLYSPYLRASPVRGPRFYRGDEASSSYPDYPKMRRPSKLARLLLDDPDDFDREMLRRNQVSVIVPNYHLAKTGATCNPFRSPEMFIDSSNIPYGPPPPRNRKPIPYKRKFLASFDEEEDEEEDEDYDEEDESFEPFQKKIRVEKDSVIPRDEIEGTLPVSLNHTENLESQAIPVEEEESEVRPPKRTKDDVTAEPAPKKTKSLREMLTLDETPQQTTESKDSNPNTPHQENVPSTSLPSSSSPVLPIIQFIIVNHCSMHHQYCDGKSQMLDKYCPIAPAPKSKIESSGVAKDLKVGSRRRSHICHYKDCQKTYYKSSHLKAHLRTHTGEKPYICKWENCEKKFARSDELTRHRYTHTGEKKFVCNHCQRRFMRSDHLAKHMKRHNSTINR</sequence>
<dbReference type="PANTHER" id="PTHR23235:SF120">
    <property type="entry name" value="KRUPPEL-LIKE FACTOR 15"/>
    <property type="match status" value="1"/>
</dbReference>
<feature type="compositionally biased region" description="Acidic residues" evidence="4">
    <location>
        <begin position="571"/>
        <end position="590"/>
    </location>
</feature>
<feature type="domain" description="C2H2-type" evidence="5">
    <location>
        <begin position="789"/>
        <end position="818"/>
    </location>
</feature>
<reference evidence="6" key="1">
    <citation type="journal article" date="2012" name="Nature">
        <title>The oyster genome reveals stress adaptation and complexity of shell formation.</title>
        <authorList>
            <person name="Zhang G."/>
            <person name="Fang X."/>
            <person name="Guo X."/>
            <person name="Li L."/>
            <person name="Luo R."/>
            <person name="Xu F."/>
            <person name="Yang P."/>
            <person name="Zhang L."/>
            <person name="Wang X."/>
            <person name="Qi H."/>
            <person name="Xiong Z."/>
            <person name="Que H."/>
            <person name="Xie Y."/>
            <person name="Holland P.W."/>
            <person name="Paps J."/>
            <person name="Zhu Y."/>
            <person name="Wu F."/>
            <person name="Chen Y."/>
            <person name="Wang J."/>
            <person name="Peng C."/>
            <person name="Meng J."/>
            <person name="Yang L."/>
            <person name="Liu J."/>
            <person name="Wen B."/>
            <person name="Zhang N."/>
            <person name="Huang Z."/>
            <person name="Zhu Q."/>
            <person name="Feng Y."/>
            <person name="Mount A."/>
            <person name="Hedgecock D."/>
            <person name="Xu Z."/>
            <person name="Liu Y."/>
            <person name="Domazet-Loso T."/>
            <person name="Du Y."/>
            <person name="Sun X."/>
            <person name="Zhang S."/>
            <person name="Liu B."/>
            <person name="Cheng P."/>
            <person name="Jiang X."/>
            <person name="Li J."/>
            <person name="Fan D."/>
            <person name="Wang W."/>
            <person name="Fu W."/>
            <person name="Wang T."/>
            <person name="Wang B."/>
            <person name="Zhang J."/>
            <person name="Peng Z."/>
            <person name="Li Y."/>
            <person name="Li N."/>
            <person name="Wang J."/>
            <person name="Chen M."/>
            <person name="He Y."/>
            <person name="Tan F."/>
            <person name="Song X."/>
            <person name="Zheng Q."/>
            <person name="Huang R."/>
            <person name="Yang H."/>
            <person name="Du X."/>
            <person name="Chen L."/>
            <person name="Yang M."/>
            <person name="Gaffney P.M."/>
            <person name="Wang S."/>
            <person name="Luo L."/>
            <person name="She Z."/>
            <person name="Ming Y."/>
            <person name="Huang W."/>
            <person name="Zhang S."/>
            <person name="Huang B."/>
            <person name="Zhang Y."/>
            <person name="Qu T."/>
            <person name="Ni P."/>
            <person name="Miao G."/>
            <person name="Wang J."/>
            <person name="Wang Q."/>
            <person name="Steinberg C.E."/>
            <person name="Wang H."/>
            <person name="Li N."/>
            <person name="Qian L."/>
            <person name="Zhang G."/>
            <person name="Li Y."/>
            <person name="Yang H."/>
            <person name="Liu X."/>
            <person name="Wang J."/>
            <person name="Yin Y."/>
            <person name="Wang J."/>
        </authorList>
    </citation>
    <scope>NUCLEOTIDE SEQUENCE [LARGE SCALE GENOMIC DNA]</scope>
    <source>
        <strain evidence="6">05x7-T-G4-1.051#20</strain>
    </source>
</reference>
<feature type="region of interest" description="Disordered" evidence="4">
    <location>
        <begin position="610"/>
        <end position="698"/>
    </location>
</feature>
<keyword evidence="1" id="KW-0479">Metal-binding</keyword>
<feature type="domain" description="C2H2-type" evidence="5">
    <location>
        <begin position="819"/>
        <end position="846"/>
    </location>
</feature>
<dbReference type="GO" id="GO:0000981">
    <property type="term" value="F:DNA-binding transcription factor activity, RNA polymerase II-specific"/>
    <property type="evidence" value="ECO:0007669"/>
    <property type="project" value="TreeGrafter"/>
</dbReference>
<dbReference type="SUPFAM" id="SSF57667">
    <property type="entry name" value="beta-beta-alpha zinc fingers"/>
    <property type="match status" value="3"/>
</dbReference>
<dbReference type="SMART" id="SM00355">
    <property type="entry name" value="ZnF_C2H2"/>
    <property type="match status" value="5"/>
</dbReference>
<dbReference type="InterPro" id="IPR013087">
    <property type="entry name" value="Znf_C2H2_type"/>
</dbReference>
<protein>
    <submittedName>
        <fullName evidence="6">Krueppel-like factor 11</fullName>
    </submittedName>
</protein>
<organism evidence="6">
    <name type="scientific">Magallana gigas</name>
    <name type="common">Pacific oyster</name>
    <name type="synonym">Crassostrea gigas</name>
    <dbReference type="NCBI Taxonomy" id="29159"/>
    <lineage>
        <taxon>Eukaryota</taxon>
        <taxon>Metazoa</taxon>
        <taxon>Spiralia</taxon>
        <taxon>Lophotrochozoa</taxon>
        <taxon>Mollusca</taxon>
        <taxon>Bivalvia</taxon>
        <taxon>Autobranchia</taxon>
        <taxon>Pteriomorphia</taxon>
        <taxon>Ostreida</taxon>
        <taxon>Ostreoidea</taxon>
        <taxon>Ostreidae</taxon>
        <taxon>Magallana</taxon>
    </lineage>
</organism>
<dbReference type="EMBL" id="JH817076">
    <property type="protein sequence ID" value="EKC40859.1"/>
    <property type="molecule type" value="Genomic_DNA"/>
</dbReference>
<feature type="compositionally biased region" description="Low complexity" evidence="4">
    <location>
        <begin position="689"/>
        <end position="698"/>
    </location>
</feature>
<dbReference type="PROSITE" id="PS00028">
    <property type="entry name" value="ZINC_FINGER_C2H2_1"/>
    <property type="match status" value="5"/>
</dbReference>
<dbReference type="Gene3D" id="3.30.160.60">
    <property type="entry name" value="Classic Zinc Finger"/>
    <property type="match status" value="5"/>
</dbReference>
<feature type="region of interest" description="Disordered" evidence="4">
    <location>
        <begin position="130"/>
        <end position="166"/>
    </location>
</feature>
<name>K1RB28_MAGGI</name>
<feature type="region of interest" description="Disordered" evidence="4">
    <location>
        <begin position="570"/>
        <end position="595"/>
    </location>
</feature>
<evidence type="ECO:0000256" key="3">
    <source>
        <dbReference type="ARBA" id="ARBA00022833"/>
    </source>
</evidence>
<dbReference type="FunFam" id="3.30.160.60:FF:000007">
    <property type="entry name" value="Basic krueppel-like factor 3"/>
    <property type="match status" value="2"/>
</dbReference>
<feature type="compositionally biased region" description="Polar residues" evidence="4">
    <location>
        <begin position="668"/>
        <end position="688"/>
    </location>
</feature>
<dbReference type="AlphaFoldDB" id="K1RB28"/>
<evidence type="ECO:0000256" key="4">
    <source>
        <dbReference type="SAM" id="MobiDB-lite"/>
    </source>
</evidence>